<protein>
    <recommendedName>
        <fullName evidence="3">Acyl-CoA dehydrogenase C-terminal domain-containing protein</fullName>
    </recommendedName>
</protein>
<evidence type="ECO:0000313" key="2">
    <source>
        <dbReference type="Proteomes" id="UP000238634"/>
    </source>
</evidence>
<dbReference type="GO" id="GO:0016627">
    <property type="term" value="F:oxidoreductase activity, acting on the CH-CH group of donors"/>
    <property type="evidence" value="ECO:0007669"/>
    <property type="project" value="InterPro"/>
</dbReference>
<dbReference type="SUPFAM" id="SSF47203">
    <property type="entry name" value="Acyl-CoA dehydrogenase C-terminal domain-like"/>
    <property type="match status" value="1"/>
</dbReference>
<sequence length="161" mass="17866">MRFYLPSNSRDSDVAFVRSAQAIHNSDRLNVLNHSFFAIGCAQAGLDILKTTAQTKSYLTIAPALESLTQELSDCRSKIYVAQQQRESFEEKLRLRGWAVNIANRCAQAAVTVSSGAANSKYHPAQRVYREALVFTVSGQTTAVMMATLDRLTRKEDFSPS</sequence>
<dbReference type="AlphaFoldDB" id="A0A2T1DD47"/>
<dbReference type="EMBL" id="PVWG01000018">
    <property type="protein sequence ID" value="PSB18373.1"/>
    <property type="molecule type" value="Genomic_DNA"/>
</dbReference>
<keyword evidence="2" id="KW-1185">Reference proteome</keyword>
<comment type="caution">
    <text evidence="1">The sequence shown here is derived from an EMBL/GenBank/DDBJ whole genome shotgun (WGS) entry which is preliminary data.</text>
</comment>
<reference evidence="1 2" key="2">
    <citation type="submission" date="2018-03" db="EMBL/GenBank/DDBJ databases">
        <title>The ancient ancestry and fast evolution of plastids.</title>
        <authorList>
            <person name="Moore K.R."/>
            <person name="Magnabosco C."/>
            <person name="Momper L."/>
            <person name="Gold D.A."/>
            <person name="Bosak T."/>
            <person name="Fournier G.P."/>
        </authorList>
    </citation>
    <scope>NUCLEOTIDE SEQUENCE [LARGE SCALE GENOMIC DNA]</scope>
    <source>
        <strain evidence="1 2">ULC007</strain>
    </source>
</reference>
<gene>
    <name evidence="1" type="ORF">C7B65_15890</name>
</gene>
<evidence type="ECO:0000313" key="1">
    <source>
        <dbReference type="EMBL" id="PSB18373.1"/>
    </source>
</evidence>
<accession>A0A2T1DD47</accession>
<organism evidence="1 2">
    <name type="scientific">Phormidesmis priestleyi ULC007</name>
    <dbReference type="NCBI Taxonomy" id="1920490"/>
    <lineage>
        <taxon>Bacteria</taxon>
        <taxon>Bacillati</taxon>
        <taxon>Cyanobacteriota</taxon>
        <taxon>Cyanophyceae</taxon>
        <taxon>Leptolyngbyales</taxon>
        <taxon>Leptolyngbyaceae</taxon>
        <taxon>Phormidesmis</taxon>
    </lineage>
</organism>
<dbReference type="InterPro" id="IPR036250">
    <property type="entry name" value="AcylCo_DH-like_C"/>
</dbReference>
<reference evidence="1 2" key="1">
    <citation type="submission" date="2018-02" db="EMBL/GenBank/DDBJ databases">
        <authorList>
            <person name="Cohen D.B."/>
            <person name="Kent A.D."/>
        </authorList>
    </citation>
    <scope>NUCLEOTIDE SEQUENCE [LARGE SCALE GENOMIC DNA]</scope>
    <source>
        <strain evidence="1 2">ULC007</strain>
    </source>
</reference>
<dbReference type="Gene3D" id="1.20.140.10">
    <property type="entry name" value="Butyryl-CoA Dehydrogenase, subunit A, domain 3"/>
    <property type="match status" value="1"/>
</dbReference>
<dbReference type="STRING" id="1920490.GCA_001895925_03002"/>
<name>A0A2T1DD47_9CYAN</name>
<evidence type="ECO:0008006" key="3">
    <source>
        <dbReference type="Google" id="ProtNLM"/>
    </source>
</evidence>
<proteinExistence type="predicted"/>
<dbReference type="Proteomes" id="UP000238634">
    <property type="component" value="Unassembled WGS sequence"/>
</dbReference>